<feature type="transmembrane region" description="Helical" evidence="9">
    <location>
        <begin position="213"/>
        <end position="233"/>
    </location>
</feature>
<evidence type="ECO:0000256" key="10">
    <source>
        <dbReference type="SAM" id="MobiDB-lite"/>
    </source>
</evidence>
<evidence type="ECO:0000256" key="8">
    <source>
        <dbReference type="ARBA" id="ARBA00023136"/>
    </source>
</evidence>
<dbReference type="Proteomes" id="UP001359886">
    <property type="component" value="Unassembled WGS sequence"/>
</dbReference>
<evidence type="ECO:0000256" key="6">
    <source>
        <dbReference type="ARBA" id="ARBA00022748"/>
    </source>
</evidence>
<evidence type="ECO:0000259" key="11">
    <source>
        <dbReference type="Pfam" id="PF01578"/>
    </source>
</evidence>
<keyword evidence="13" id="KW-1185">Reference proteome</keyword>
<dbReference type="InterPro" id="IPR045062">
    <property type="entry name" value="Cyt_c_biogenesis_CcsA/CcmC"/>
</dbReference>
<evidence type="ECO:0000256" key="2">
    <source>
        <dbReference type="ARBA" id="ARBA00004141"/>
    </source>
</evidence>
<feature type="transmembrane region" description="Helical" evidence="9">
    <location>
        <begin position="37"/>
        <end position="57"/>
    </location>
</feature>
<feature type="transmembrane region" description="Helical" evidence="9">
    <location>
        <begin position="104"/>
        <end position="126"/>
    </location>
</feature>
<protein>
    <recommendedName>
        <fullName evidence="4 9">Heme exporter protein C</fullName>
    </recommendedName>
    <alternativeName>
        <fullName evidence="9">Cytochrome c-type biogenesis protein</fullName>
    </alternativeName>
</protein>
<feature type="transmembrane region" description="Helical" evidence="9">
    <location>
        <begin position="146"/>
        <end position="162"/>
    </location>
</feature>
<comment type="subcellular location">
    <subcellularLocation>
        <location evidence="9">Cell inner membrane</location>
    </subcellularLocation>
    <subcellularLocation>
        <location evidence="2">Membrane</location>
        <topology evidence="2">Multi-pass membrane protein</topology>
    </subcellularLocation>
</comment>
<dbReference type="Pfam" id="PF01578">
    <property type="entry name" value="Cytochrom_C_asm"/>
    <property type="match status" value="1"/>
</dbReference>
<gene>
    <name evidence="9" type="primary">ccmC</name>
    <name evidence="12" type="ORF">V3330_12970</name>
</gene>
<dbReference type="GO" id="GO:0020037">
    <property type="term" value="F:heme binding"/>
    <property type="evidence" value="ECO:0007669"/>
    <property type="project" value="InterPro"/>
</dbReference>
<dbReference type="InterPro" id="IPR003557">
    <property type="entry name" value="Cyt_c_biogenesis_CcmC"/>
</dbReference>
<dbReference type="PANTHER" id="PTHR30071">
    <property type="entry name" value="HEME EXPORTER PROTEIN C"/>
    <property type="match status" value="1"/>
</dbReference>
<dbReference type="PRINTS" id="PR01386">
    <property type="entry name" value="CCMCBIOGNSIS"/>
</dbReference>
<keyword evidence="9" id="KW-0813">Transport</keyword>
<evidence type="ECO:0000313" key="12">
    <source>
        <dbReference type="EMBL" id="MEJ8568537.1"/>
    </source>
</evidence>
<dbReference type="AlphaFoldDB" id="A0AAW9REJ0"/>
<proteinExistence type="inferred from homology"/>
<keyword evidence="8 9" id="KW-0472">Membrane</keyword>
<organism evidence="12 13">
    <name type="scientific">Elongatibacter sediminis</name>
    <dbReference type="NCBI Taxonomy" id="3119006"/>
    <lineage>
        <taxon>Bacteria</taxon>
        <taxon>Pseudomonadati</taxon>
        <taxon>Pseudomonadota</taxon>
        <taxon>Gammaproteobacteria</taxon>
        <taxon>Chromatiales</taxon>
        <taxon>Wenzhouxiangellaceae</taxon>
        <taxon>Elongatibacter</taxon>
    </lineage>
</organism>
<reference evidence="12 13" key="1">
    <citation type="submission" date="2024-02" db="EMBL/GenBank/DDBJ databases">
        <title>A novel Wenzhouxiangellaceae bacterium, isolated from coastal sediments.</title>
        <authorList>
            <person name="Du Z.-J."/>
            <person name="Ye Y.-Q."/>
            <person name="Zhang X.-Y."/>
        </authorList>
    </citation>
    <scope>NUCLEOTIDE SEQUENCE [LARGE SCALE GENOMIC DNA]</scope>
    <source>
        <strain evidence="12 13">CH-27</strain>
    </source>
</reference>
<evidence type="ECO:0000256" key="4">
    <source>
        <dbReference type="ARBA" id="ARBA00016463"/>
    </source>
</evidence>
<evidence type="ECO:0000256" key="9">
    <source>
        <dbReference type="RuleBase" id="RU364092"/>
    </source>
</evidence>
<dbReference type="GO" id="GO:0017004">
    <property type="term" value="P:cytochrome complex assembly"/>
    <property type="evidence" value="ECO:0007669"/>
    <property type="project" value="UniProtKB-KW"/>
</dbReference>
<name>A0AAW9REJ0_9GAMM</name>
<feature type="region of interest" description="Disordered" evidence="10">
    <location>
        <begin position="260"/>
        <end position="291"/>
    </location>
</feature>
<keyword evidence="9" id="KW-0997">Cell inner membrane</keyword>
<dbReference type="GO" id="GO:0005886">
    <property type="term" value="C:plasma membrane"/>
    <property type="evidence" value="ECO:0007669"/>
    <property type="project" value="UniProtKB-SubCell"/>
</dbReference>
<dbReference type="GO" id="GO:0015232">
    <property type="term" value="F:heme transmembrane transporter activity"/>
    <property type="evidence" value="ECO:0007669"/>
    <property type="project" value="InterPro"/>
</dbReference>
<dbReference type="InterPro" id="IPR002541">
    <property type="entry name" value="Cyt_c_assembly"/>
</dbReference>
<keyword evidence="9" id="KW-1003">Cell membrane</keyword>
<dbReference type="RefSeq" id="WP_354695859.1">
    <property type="nucleotide sequence ID" value="NZ_JAZHOG010000008.1"/>
</dbReference>
<comment type="caution">
    <text evidence="12">The sequence shown here is derived from an EMBL/GenBank/DDBJ whole genome shotgun (WGS) entry which is preliminary data.</text>
</comment>
<evidence type="ECO:0000256" key="5">
    <source>
        <dbReference type="ARBA" id="ARBA00022692"/>
    </source>
</evidence>
<dbReference type="EMBL" id="JAZHOG010000008">
    <property type="protein sequence ID" value="MEJ8568537.1"/>
    <property type="molecule type" value="Genomic_DNA"/>
</dbReference>
<evidence type="ECO:0000256" key="1">
    <source>
        <dbReference type="ARBA" id="ARBA00002442"/>
    </source>
</evidence>
<feature type="domain" description="Cytochrome c assembly protein" evidence="11">
    <location>
        <begin position="37"/>
        <end position="197"/>
    </location>
</feature>
<dbReference type="NCBIfam" id="TIGR01191">
    <property type="entry name" value="ccmC"/>
    <property type="match status" value="1"/>
</dbReference>
<keyword evidence="5 9" id="KW-0812">Transmembrane</keyword>
<keyword evidence="7 9" id="KW-1133">Transmembrane helix</keyword>
<comment type="similarity">
    <text evidence="3 9">Belongs to the CcmC/CycZ/HelC family.</text>
</comment>
<evidence type="ECO:0000313" key="13">
    <source>
        <dbReference type="Proteomes" id="UP001359886"/>
    </source>
</evidence>
<dbReference type="PANTHER" id="PTHR30071:SF1">
    <property type="entry name" value="CYTOCHROME B_B6 PROTEIN-RELATED"/>
    <property type="match status" value="1"/>
</dbReference>
<evidence type="ECO:0000256" key="3">
    <source>
        <dbReference type="ARBA" id="ARBA00005840"/>
    </source>
</evidence>
<comment type="function">
    <text evidence="1 9">Required for the export of heme to the periplasm for the biogenesis of c-type cytochromes.</text>
</comment>
<evidence type="ECO:0000256" key="7">
    <source>
        <dbReference type="ARBA" id="ARBA00022989"/>
    </source>
</evidence>
<feature type="transmembrane region" description="Helical" evidence="9">
    <location>
        <begin position="77"/>
        <end position="97"/>
    </location>
</feature>
<feature type="compositionally biased region" description="Low complexity" evidence="10">
    <location>
        <begin position="260"/>
        <end position="280"/>
    </location>
</feature>
<keyword evidence="6 9" id="KW-0201">Cytochrome c-type biogenesis</keyword>
<sequence>MNTHSGHKPRKNALVLFFHRTGSPPWFYGFAARLAPWLWLGFGLLAAWGLYLGLFRAPPDYLQGESFRIMYIHVPAAWMSMLIYAVMATFGFIALVWRIRIAEILAMSSAPVGAAFTLVALVTGSLWGRPTWGTYWVWDARLTSELVLLFLYLGVIGLYSAFDEPRKAARAACLLALVGLVNLPIIHFSVKWWNTLHQGSSIGVTGSNIHPSMLWPLLIMAIATKLFYAANLLDRARAMLLEQDLRKGWAQKLIARQPTSELPLSEQQGSEQQGSEQPGTGQHGSEHGEQV</sequence>
<feature type="transmembrane region" description="Helical" evidence="9">
    <location>
        <begin position="174"/>
        <end position="193"/>
    </location>
</feature>
<accession>A0AAW9REJ0</accession>